<dbReference type="EMBL" id="JAVXUP010000223">
    <property type="protein sequence ID" value="KAK3033777.1"/>
    <property type="molecule type" value="Genomic_DNA"/>
</dbReference>
<dbReference type="Proteomes" id="UP001188597">
    <property type="component" value="Unassembled WGS sequence"/>
</dbReference>
<dbReference type="Gene3D" id="2.40.70.10">
    <property type="entry name" value="Acid Proteases"/>
    <property type="match status" value="1"/>
</dbReference>
<feature type="coiled-coil region" evidence="1">
    <location>
        <begin position="134"/>
        <end position="161"/>
    </location>
</feature>
<comment type="caution">
    <text evidence="3">The sequence shown here is derived from an EMBL/GenBank/DDBJ whole genome shotgun (WGS) entry which is preliminary data.</text>
</comment>
<dbReference type="AlphaFoldDB" id="A0AA88WTJ9"/>
<keyword evidence="1" id="KW-0175">Coiled coil</keyword>
<feature type="compositionally biased region" description="Basic and acidic residues" evidence="2">
    <location>
        <begin position="282"/>
        <end position="295"/>
    </location>
</feature>
<protein>
    <submittedName>
        <fullName evidence="3">Uncharacterized protein</fullName>
    </submittedName>
</protein>
<feature type="compositionally biased region" description="Polar residues" evidence="2">
    <location>
        <begin position="240"/>
        <end position="267"/>
    </location>
</feature>
<organism evidence="3 4">
    <name type="scientific">Escallonia herrerae</name>
    <dbReference type="NCBI Taxonomy" id="1293975"/>
    <lineage>
        <taxon>Eukaryota</taxon>
        <taxon>Viridiplantae</taxon>
        <taxon>Streptophyta</taxon>
        <taxon>Embryophyta</taxon>
        <taxon>Tracheophyta</taxon>
        <taxon>Spermatophyta</taxon>
        <taxon>Magnoliopsida</taxon>
        <taxon>eudicotyledons</taxon>
        <taxon>Gunneridae</taxon>
        <taxon>Pentapetalae</taxon>
        <taxon>asterids</taxon>
        <taxon>campanulids</taxon>
        <taxon>Escalloniales</taxon>
        <taxon>Escalloniaceae</taxon>
        <taxon>Escallonia</taxon>
    </lineage>
</organism>
<evidence type="ECO:0000313" key="3">
    <source>
        <dbReference type="EMBL" id="KAK3033777.1"/>
    </source>
</evidence>
<feature type="region of interest" description="Disordered" evidence="2">
    <location>
        <begin position="240"/>
        <end position="304"/>
    </location>
</feature>
<dbReference type="SUPFAM" id="SSF50630">
    <property type="entry name" value="Acid proteases"/>
    <property type="match status" value="1"/>
</dbReference>
<reference evidence="3" key="1">
    <citation type="submission" date="2022-12" db="EMBL/GenBank/DDBJ databases">
        <title>Draft genome assemblies for two species of Escallonia (Escalloniales).</title>
        <authorList>
            <person name="Chanderbali A."/>
            <person name="Dervinis C."/>
            <person name="Anghel I."/>
            <person name="Soltis D."/>
            <person name="Soltis P."/>
            <person name="Zapata F."/>
        </authorList>
    </citation>
    <scope>NUCLEOTIDE SEQUENCE</scope>
    <source>
        <strain evidence="3">UCBG64.0493</strain>
        <tissue evidence="3">Leaf</tissue>
    </source>
</reference>
<name>A0AA88WTJ9_9ASTE</name>
<keyword evidence="4" id="KW-1185">Reference proteome</keyword>
<evidence type="ECO:0000256" key="2">
    <source>
        <dbReference type="SAM" id="MobiDB-lite"/>
    </source>
</evidence>
<accession>A0AA88WTJ9</accession>
<gene>
    <name evidence="3" type="ORF">RJ639_034219</name>
</gene>
<dbReference type="InterPro" id="IPR021109">
    <property type="entry name" value="Peptidase_aspartic_dom_sf"/>
</dbReference>
<dbReference type="CDD" id="cd00303">
    <property type="entry name" value="retropepsin_like"/>
    <property type="match status" value="1"/>
</dbReference>
<proteinExistence type="predicted"/>
<evidence type="ECO:0000313" key="4">
    <source>
        <dbReference type="Proteomes" id="UP001188597"/>
    </source>
</evidence>
<feature type="coiled-coil region" evidence="1">
    <location>
        <begin position="25"/>
        <end position="59"/>
    </location>
</feature>
<evidence type="ECO:0000256" key="1">
    <source>
        <dbReference type="SAM" id="Coils"/>
    </source>
</evidence>
<dbReference type="Pfam" id="PF13975">
    <property type="entry name" value="gag-asp_proteas"/>
    <property type="match status" value="1"/>
</dbReference>
<sequence length="479" mass="55912">MLERKVDVFAEELDDLIEERVVHFTKQEVQRHKDLERQLTELQEELAACKKELTRATRQGCIARYFEALDIDEDEKVQRTVVSQVELIFNRLDDLEVDSRLTMLEWKVDVFMKELDDLIEERVAHFTKREVQRHKDHKGQVAELQEELASCKRELTRATRHGCIVVQPRRKKISEPRSYDRAREARQVDNFFWNLERYFEEKKVQMTIMYLTDTTASWWRCRYMDGCDVKTWEKGWKTSSNVRGRDLQGTSVPWRSKSGSPKATNDEQSGDEGRRRHHKGEKKHEGSRKHYDSRDHKAHGGPTGGRFNFAGPYYRWYCPHKGKMIAFLDKHKGSKGDSSSSDGEARMGALQMVNAFVQKSKEEVANGKRSKKRHGLLYATVDVARKTREVLVDTRATHNFMSPRVAEWLRLKPTKDESWFTAMNAEERPPKGVVKNVNLRISGWTGKVNINIIDMDELRVVLGMDFMEKSSTHSIHIGR</sequence>